<proteinExistence type="predicted"/>
<protein>
    <submittedName>
        <fullName evidence="1">Uncharacterized protein</fullName>
    </submittedName>
</protein>
<gene>
    <name evidence="1" type="ORF">SPARVUS_LOCUS1226131</name>
</gene>
<keyword evidence="2" id="KW-1185">Reference proteome</keyword>
<organism evidence="1 2">
    <name type="scientific">Staurois parvus</name>
    <dbReference type="NCBI Taxonomy" id="386267"/>
    <lineage>
        <taxon>Eukaryota</taxon>
        <taxon>Metazoa</taxon>
        <taxon>Chordata</taxon>
        <taxon>Craniata</taxon>
        <taxon>Vertebrata</taxon>
        <taxon>Euteleostomi</taxon>
        <taxon>Amphibia</taxon>
        <taxon>Batrachia</taxon>
        <taxon>Anura</taxon>
        <taxon>Neobatrachia</taxon>
        <taxon>Ranoidea</taxon>
        <taxon>Ranidae</taxon>
        <taxon>Staurois</taxon>
    </lineage>
</organism>
<dbReference type="Proteomes" id="UP001162483">
    <property type="component" value="Unassembled WGS sequence"/>
</dbReference>
<dbReference type="EMBL" id="CATNWA010000591">
    <property type="protein sequence ID" value="CAI9537471.1"/>
    <property type="molecule type" value="Genomic_DNA"/>
</dbReference>
<comment type="caution">
    <text evidence="1">The sequence shown here is derived from an EMBL/GenBank/DDBJ whole genome shotgun (WGS) entry which is preliminary data.</text>
</comment>
<evidence type="ECO:0000313" key="1">
    <source>
        <dbReference type="EMBL" id="CAI9537471.1"/>
    </source>
</evidence>
<feature type="non-terminal residue" evidence="1">
    <location>
        <position position="123"/>
    </location>
</feature>
<name>A0ABN9ASE7_9NEOB</name>
<accession>A0ABN9ASE7</accession>
<reference evidence="1" key="1">
    <citation type="submission" date="2023-05" db="EMBL/GenBank/DDBJ databases">
        <authorList>
            <person name="Stuckert A."/>
        </authorList>
    </citation>
    <scope>NUCLEOTIDE SEQUENCE</scope>
</reference>
<evidence type="ECO:0000313" key="2">
    <source>
        <dbReference type="Proteomes" id="UP001162483"/>
    </source>
</evidence>
<sequence length="123" mass="13932">MSDNIRNFRLRDVEGNEGYNRIILQLFGLTGNGTSSFINSCKYVIDGGEFVAHAWAGRGPGASTIRRIPYELTESILMVDNRGMSTLNRFQTGEIFAQLGNLRPLNQEVEWVEDFNKNVDRVM</sequence>